<dbReference type="Gene3D" id="2.60.40.1180">
    <property type="entry name" value="Golgi alpha-mannosidase II"/>
    <property type="match status" value="1"/>
</dbReference>
<feature type="domain" description="Glycosyl hydrolase family 13 catalytic" evidence="1">
    <location>
        <begin position="45"/>
        <end position="474"/>
    </location>
</feature>
<evidence type="ECO:0000259" key="1">
    <source>
        <dbReference type="SMART" id="SM00642"/>
    </source>
</evidence>
<dbReference type="SUPFAM" id="SSF51445">
    <property type="entry name" value="(Trans)glycosidases"/>
    <property type="match status" value="1"/>
</dbReference>
<gene>
    <name evidence="2" type="ORF">UFOPK1775_00631</name>
</gene>
<dbReference type="PANTHER" id="PTHR10357">
    <property type="entry name" value="ALPHA-AMYLASE FAMILY MEMBER"/>
    <property type="match status" value="1"/>
</dbReference>
<proteinExistence type="predicted"/>
<dbReference type="SMART" id="SM00642">
    <property type="entry name" value="Aamy"/>
    <property type="match status" value="1"/>
</dbReference>
<accession>A0A6J6FVI2</accession>
<dbReference type="SUPFAM" id="SSF51011">
    <property type="entry name" value="Glycosyl hydrolase domain"/>
    <property type="match status" value="1"/>
</dbReference>
<protein>
    <submittedName>
        <fullName evidence="2">Unannotated protein</fullName>
    </submittedName>
</protein>
<dbReference type="Gene3D" id="3.20.20.80">
    <property type="entry name" value="Glycosidases"/>
    <property type="match status" value="1"/>
</dbReference>
<sequence>MKSKVALIAAVFLIFGLANSTAAENIASLATSVARGSQSDESAYFVITDRFANGDTSNDSGGMKAGSFESGFDPANDVMFHGGDFKGMAEKLDYLKNLGFTSVWVTPPVKQQTIQGASSAFHGYWGLDFTTVDPHLGTEAEFKAFVDKAHSVGMKVIIDIVVNHTADVIQYSTDNSYIDWKSAPYKDADGNVFDITKFAGKADFPKLSASKSFAKQPSVPAALANIKKPAFLNDITNYHNRGDSNWSGTSVFDGDFIGLDDIFTEKPEVVNGWIDVWSTWITKFGIDGFRIDTAKHVNPEFWKVFIPAILKTAKSAGKTDFPIYGEIFDSNPIATAKFVRDQSFPGVLDFPFQSTITNFVTSNGGADKLVELFNADDMYTTATTSAYGLTTFLGNHDMGRIGMFIASSSNGDPEVALAKSKLANSLLFLLRGGPALYYGDEKGMAGSGGDAAARQDMYATSVTYWQDENRIGADPIGTKSSFDTVNPLEDQISQMQAVIKSNPALRSGTQQIRLANESVFAVTRYLNGQEYAVVYNAGDKAADTKFKVSTLGAKWKVINGDALGQSASKDTLSVKVAPYSYAVLKSGIQFKSKSALTIKLNAPRSDYALDYLLEIGASVAGDEYNQVTFLLREAGKSWVNIGTSDRRTVKTAVADAGLYRVYIEPRNYASGTNLEFVSIVKNAAGKTAVSKIVKFKISY</sequence>
<name>A0A6J6FVI2_9ZZZZ</name>
<organism evidence="2">
    <name type="scientific">freshwater metagenome</name>
    <dbReference type="NCBI Taxonomy" id="449393"/>
    <lineage>
        <taxon>unclassified sequences</taxon>
        <taxon>metagenomes</taxon>
        <taxon>ecological metagenomes</taxon>
    </lineage>
</organism>
<dbReference type="InterPro" id="IPR013780">
    <property type="entry name" value="Glyco_hydro_b"/>
</dbReference>
<evidence type="ECO:0000313" key="2">
    <source>
        <dbReference type="EMBL" id="CAB4590915.1"/>
    </source>
</evidence>
<dbReference type="CDD" id="cd11339">
    <property type="entry name" value="AmyAc_bac_CMD_like_2"/>
    <property type="match status" value="1"/>
</dbReference>
<dbReference type="EMBL" id="CAEZUB010000060">
    <property type="protein sequence ID" value="CAB4590915.1"/>
    <property type="molecule type" value="Genomic_DNA"/>
</dbReference>
<dbReference type="GO" id="GO:0005975">
    <property type="term" value="P:carbohydrate metabolic process"/>
    <property type="evidence" value="ECO:0007669"/>
    <property type="project" value="InterPro"/>
</dbReference>
<dbReference type="AlphaFoldDB" id="A0A6J6FVI2"/>
<reference evidence="2" key="1">
    <citation type="submission" date="2020-05" db="EMBL/GenBank/DDBJ databases">
        <authorList>
            <person name="Chiriac C."/>
            <person name="Salcher M."/>
            <person name="Ghai R."/>
            <person name="Kavagutti S V."/>
        </authorList>
    </citation>
    <scope>NUCLEOTIDE SEQUENCE</scope>
</reference>
<dbReference type="InterPro" id="IPR017853">
    <property type="entry name" value="GH"/>
</dbReference>
<dbReference type="PANTHER" id="PTHR10357:SF209">
    <property type="entry name" value="PERIPLASMIC ALPHA-AMYLASE"/>
    <property type="match status" value="1"/>
</dbReference>
<dbReference type="InterPro" id="IPR006047">
    <property type="entry name" value="GH13_cat_dom"/>
</dbReference>
<dbReference type="Pfam" id="PF00128">
    <property type="entry name" value="Alpha-amylase"/>
    <property type="match status" value="1"/>
</dbReference>